<feature type="compositionally biased region" description="Basic and acidic residues" evidence="1">
    <location>
        <begin position="1"/>
        <end position="25"/>
    </location>
</feature>
<comment type="caution">
    <text evidence="2">The sequence shown here is derived from an EMBL/GenBank/DDBJ whole genome shotgun (WGS) entry which is preliminary data.</text>
</comment>
<sequence>MARSESKKQRMKAERQGKLNPEWKRGSWNGIVPAERTTPTLHEKTRKLEQKHKKKWNRSIHDSDGSISFCVSVRYACCPSARSLA</sequence>
<gene>
    <name evidence="2" type="ORF">PAECIP111802_06687</name>
</gene>
<dbReference type="Proteomes" id="UP000730618">
    <property type="component" value="Unassembled WGS sequence"/>
</dbReference>
<name>A0ABN7TVE6_9BACL</name>
<proteinExistence type="predicted"/>
<organism evidence="2 3">
    <name type="scientific">Paenibacillus allorhizosphaerae</name>
    <dbReference type="NCBI Taxonomy" id="2849866"/>
    <lineage>
        <taxon>Bacteria</taxon>
        <taxon>Bacillati</taxon>
        <taxon>Bacillota</taxon>
        <taxon>Bacilli</taxon>
        <taxon>Bacillales</taxon>
        <taxon>Paenibacillaceae</taxon>
        <taxon>Paenibacillus</taxon>
    </lineage>
</organism>
<keyword evidence="3" id="KW-1185">Reference proteome</keyword>
<dbReference type="RefSeq" id="WP_218102863.1">
    <property type="nucleotide sequence ID" value="NZ_CAJVCE010000034.1"/>
</dbReference>
<evidence type="ECO:0000256" key="1">
    <source>
        <dbReference type="SAM" id="MobiDB-lite"/>
    </source>
</evidence>
<evidence type="ECO:0000313" key="2">
    <source>
        <dbReference type="EMBL" id="CAG7657305.1"/>
    </source>
</evidence>
<feature type="compositionally biased region" description="Basic residues" evidence="1">
    <location>
        <begin position="49"/>
        <end position="58"/>
    </location>
</feature>
<accession>A0ABN7TVE6</accession>
<dbReference type="EMBL" id="CAJVCE010000034">
    <property type="protein sequence ID" value="CAG7657305.1"/>
    <property type="molecule type" value="Genomic_DNA"/>
</dbReference>
<reference evidence="2 3" key="1">
    <citation type="submission" date="2021-06" db="EMBL/GenBank/DDBJ databases">
        <authorList>
            <person name="Criscuolo A."/>
        </authorList>
    </citation>
    <scope>NUCLEOTIDE SEQUENCE [LARGE SCALE GENOMIC DNA]</scope>
    <source>
        <strain evidence="3">CIP 111802</strain>
    </source>
</reference>
<evidence type="ECO:0000313" key="3">
    <source>
        <dbReference type="Proteomes" id="UP000730618"/>
    </source>
</evidence>
<protein>
    <submittedName>
        <fullName evidence="2">Uncharacterized protein</fullName>
    </submittedName>
</protein>
<feature type="region of interest" description="Disordered" evidence="1">
    <location>
        <begin position="1"/>
        <end position="58"/>
    </location>
</feature>